<sequence length="136" mass="15482">MLEQYRPILFACSLIVALWAVAITSNPSFPDPLHLSMLIAGAAWLIFGGIICNKERRFAAAIFLLATAIAPFIFYSELYYIQQNNQDIDPAVFEANFKHAVVIYNMLRYFLLSCSFLVIMLRLGRAIKNFAQDRPE</sequence>
<protein>
    <submittedName>
        <fullName evidence="2">Uncharacterized protein</fullName>
    </submittedName>
</protein>
<organism evidence="2 3">
    <name type="scientific">Succinatimonas hippei (strain DSM 22608 / JCM 16073 / KCTC 15190 / YIT 12066)</name>
    <dbReference type="NCBI Taxonomy" id="762983"/>
    <lineage>
        <taxon>Bacteria</taxon>
        <taxon>Pseudomonadati</taxon>
        <taxon>Pseudomonadota</taxon>
        <taxon>Gammaproteobacteria</taxon>
        <taxon>Aeromonadales</taxon>
        <taxon>Succinivibrionaceae</taxon>
        <taxon>Succinatimonas</taxon>
    </lineage>
</organism>
<gene>
    <name evidence="2" type="ORF">HMPREF9444_00002</name>
</gene>
<dbReference type="Proteomes" id="UP000018458">
    <property type="component" value="Unassembled WGS sequence"/>
</dbReference>
<name>E8LH46_SUCHY</name>
<keyword evidence="1" id="KW-0472">Membrane</keyword>
<comment type="caution">
    <text evidence="2">The sequence shown here is derived from an EMBL/GenBank/DDBJ whole genome shotgun (WGS) entry which is preliminary data.</text>
</comment>
<feature type="transmembrane region" description="Helical" evidence="1">
    <location>
        <begin position="32"/>
        <end position="51"/>
    </location>
</feature>
<dbReference type="STRING" id="762983.HMPREF9444_00002"/>
<feature type="transmembrane region" description="Helical" evidence="1">
    <location>
        <begin position="101"/>
        <end position="124"/>
    </location>
</feature>
<accession>E8LH46</accession>
<reference evidence="2 3" key="1">
    <citation type="submission" date="2011-01" db="EMBL/GenBank/DDBJ databases">
        <authorList>
            <person name="Weinstock G."/>
            <person name="Sodergren E."/>
            <person name="Clifton S."/>
            <person name="Fulton L."/>
            <person name="Fulton B."/>
            <person name="Courtney L."/>
            <person name="Fronick C."/>
            <person name="Harrison M."/>
            <person name="Strong C."/>
            <person name="Farmer C."/>
            <person name="Delahaunty K."/>
            <person name="Markovic C."/>
            <person name="Hall O."/>
            <person name="Minx P."/>
            <person name="Tomlinson C."/>
            <person name="Mitreva M."/>
            <person name="Hou S."/>
            <person name="Chen J."/>
            <person name="Wollam A."/>
            <person name="Pepin K.H."/>
            <person name="Johnson M."/>
            <person name="Bhonagiri V."/>
            <person name="Zhang X."/>
            <person name="Suruliraj S."/>
            <person name="Warren W."/>
            <person name="Chinwalla A."/>
            <person name="Mardis E.R."/>
            <person name="Wilson R.K."/>
        </authorList>
    </citation>
    <scope>NUCLEOTIDE SEQUENCE [LARGE SCALE GENOMIC DNA]</scope>
    <source>
        <strain evidence="3">DSM 22608 / JCM 16073 / KCTC 15190 / YIT 12066</strain>
    </source>
</reference>
<evidence type="ECO:0000313" key="2">
    <source>
        <dbReference type="EMBL" id="EFY08140.1"/>
    </source>
</evidence>
<keyword evidence="1" id="KW-0812">Transmembrane</keyword>
<keyword evidence="3" id="KW-1185">Reference proteome</keyword>
<dbReference type="AlphaFoldDB" id="E8LH46"/>
<keyword evidence="1" id="KW-1133">Transmembrane helix</keyword>
<dbReference type="EMBL" id="AEVO01000001">
    <property type="protein sequence ID" value="EFY08140.1"/>
    <property type="molecule type" value="Genomic_DNA"/>
</dbReference>
<dbReference type="RefSeq" id="WP_009142234.1">
    <property type="nucleotide sequence ID" value="NZ_GL830939.1"/>
</dbReference>
<evidence type="ECO:0000256" key="1">
    <source>
        <dbReference type="SAM" id="Phobius"/>
    </source>
</evidence>
<feature type="transmembrane region" description="Helical" evidence="1">
    <location>
        <begin position="58"/>
        <end position="81"/>
    </location>
</feature>
<evidence type="ECO:0000313" key="3">
    <source>
        <dbReference type="Proteomes" id="UP000018458"/>
    </source>
</evidence>
<dbReference type="HOGENOM" id="CLU_1874367_0_0_6"/>
<proteinExistence type="predicted"/>